<dbReference type="InterPro" id="IPR042089">
    <property type="entry name" value="Peptidase_M13_dom_2"/>
</dbReference>
<keyword evidence="4" id="KW-0378">Hydrolase</keyword>
<evidence type="ECO:0000256" key="4">
    <source>
        <dbReference type="ARBA" id="ARBA00022801"/>
    </source>
</evidence>
<dbReference type="AlphaFoldDB" id="A0AAE1DKQ1"/>
<sequence>MTSESNSPSISGSKSVLYPDQINFSEKEARTCGQKCLIFLLIILFIAAAVFMALFLVYFFKYEDRDTNDICDTVNCVKTAAMLAEKMDQSVNPCEDFDKYACGNFYHTVVLDDGETRKNSFSLVSDRNNDFLKSLLAEETKPGDRDYMINAKNLYKSCMDEGKIEEIGVQPFLNTSYAKEWPTLIGENWAGEASFSLDDFIGRYMYVSADAIFSFEVTADIMNSSRHTIWLTDPMLCLSRQYLTRARNDSVLQAYEKYLKDYAVALGAAPRTAARDAAAFLDLEMQLANITVPPEGRRDYSKMYNPTTLTDLRQNYSYIDIPRGLRAAFTLANMTLEDDQNITVLFPSYFEKLEAVLATAEKRTLMNLFGFMYALKRVKGLTKQLREIDLEWAKVYTGKTQELPRWKKCLGYATSTFSFGISKEFTRRKFSEDSKHYMDIMIDHLKDSFRNILHDASWMSDKTKGEAFLKLDAMGRKIGYPDRDFDDEHFSEKYENLTMTTDNFYQNRDAIFWTGLIDYLLKLSKPVDKNAWGMAPYVVNAYHSFPENEVVFPAGILQPPFFSDIFPDSINYGAIGMVIGREITHGFDDEGSQYDKKGVLRNWWQQEDKAKFKDKRQCIVDQYGAFRVDAVGMNVNGINTQGENVADNGGLKESWRAYKKLVEAKGEEKRLPGLGLTHDQLFFLGYAQVWCDKMTKQRAILNLSNGVHSPGRFRTIGVLQNSPDFAQAFRCPAGSPMNPEKKCSVW</sequence>
<organism evidence="10 11">
    <name type="scientific">Elysia crispata</name>
    <name type="common">lettuce slug</name>
    <dbReference type="NCBI Taxonomy" id="231223"/>
    <lineage>
        <taxon>Eukaryota</taxon>
        <taxon>Metazoa</taxon>
        <taxon>Spiralia</taxon>
        <taxon>Lophotrochozoa</taxon>
        <taxon>Mollusca</taxon>
        <taxon>Gastropoda</taxon>
        <taxon>Heterobranchia</taxon>
        <taxon>Euthyneura</taxon>
        <taxon>Panpulmonata</taxon>
        <taxon>Sacoglossa</taxon>
        <taxon>Placobranchoidea</taxon>
        <taxon>Plakobranchidae</taxon>
        <taxon>Elysia</taxon>
    </lineage>
</organism>
<dbReference type="GO" id="GO:0005886">
    <property type="term" value="C:plasma membrane"/>
    <property type="evidence" value="ECO:0007669"/>
    <property type="project" value="TreeGrafter"/>
</dbReference>
<evidence type="ECO:0000313" key="11">
    <source>
        <dbReference type="Proteomes" id="UP001283361"/>
    </source>
</evidence>
<feature type="transmembrane region" description="Helical" evidence="7">
    <location>
        <begin position="37"/>
        <end position="60"/>
    </location>
</feature>
<dbReference type="EMBL" id="JAWDGP010003436">
    <property type="protein sequence ID" value="KAK3774314.1"/>
    <property type="molecule type" value="Genomic_DNA"/>
</dbReference>
<dbReference type="InterPro" id="IPR008753">
    <property type="entry name" value="Peptidase_M13_N"/>
</dbReference>
<keyword evidence="11" id="KW-1185">Reference proteome</keyword>
<keyword evidence="5" id="KW-0862">Zinc</keyword>
<dbReference type="PANTHER" id="PTHR11733">
    <property type="entry name" value="ZINC METALLOPROTEASE FAMILY M13 NEPRILYSIN-RELATED"/>
    <property type="match status" value="1"/>
</dbReference>
<keyword evidence="3" id="KW-0479">Metal-binding</keyword>
<dbReference type="GO" id="GO:0004222">
    <property type="term" value="F:metalloendopeptidase activity"/>
    <property type="evidence" value="ECO:0007669"/>
    <property type="project" value="InterPro"/>
</dbReference>
<reference evidence="10" key="1">
    <citation type="journal article" date="2023" name="G3 (Bethesda)">
        <title>A reference genome for the long-term kleptoplast-retaining sea slug Elysia crispata morphotype clarki.</title>
        <authorList>
            <person name="Eastman K.E."/>
            <person name="Pendleton A.L."/>
            <person name="Shaikh M.A."/>
            <person name="Suttiyut T."/>
            <person name="Ogas R."/>
            <person name="Tomko P."/>
            <person name="Gavelis G."/>
            <person name="Widhalm J.R."/>
            <person name="Wisecaver J.H."/>
        </authorList>
    </citation>
    <scope>NUCLEOTIDE SEQUENCE</scope>
    <source>
        <strain evidence="10">ECLA1</strain>
    </source>
</reference>
<dbReference type="CDD" id="cd08662">
    <property type="entry name" value="M13"/>
    <property type="match status" value="1"/>
</dbReference>
<evidence type="ECO:0000313" key="10">
    <source>
        <dbReference type="EMBL" id="KAK3774314.1"/>
    </source>
</evidence>
<dbReference type="Proteomes" id="UP001283361">
    <property type="component" value="Unassembled WGS sequence"/>
</dbReference>
<evidence type="ECO:0000259" key="8">
    <source>
        <dbReference type="Pfam" id="PF01431"/>
    </source>
</evidence>
<evidence type="ECO:0000256" key="7">
    <source>
        <dbReference type="SAM" id="Phobius"/>
    </source>
</evidence>
<name>A0AAE1DKQ1_9GAST</name>
<proteinExistence type="predicted"/>
<protein>
    <submittedName>
        <fullName evidence="10">Uncharacterized protein</fullName>
    </submittedName>
</protein>
<evidence type="ECO:0000256" key="2">
    <source>
        <dbReference type="ARBA" id="ARBA00022670"/>
    </source>
</evidence>
<dbReference type="SUPFAM" id="SSF55486">
    <property type="entry name" value="Metalloproteases ('zincins'), catalytic domain"/>
    <property type="match status" value="1"/>
</dbReference>
<feature type="domain" description="Peptidase M13 N-terminal" evidence="9">
    <location>
        <begin position="93"/>
        <end position="481"/>
    </location>
</feature>
<dbReference type="PROSITE" id="PS51885">
    <property type="entry name" value="NEPRILYSIN"/>
    <property type="match status" value="1"/>
</dbReference>
<feature type="domain" description="Peptidase M13 C-terminal" evidence="8">
    <location>
        <begin position="540"/>
        <end position="745"/>
    </location>
</feature>
<dbReference type="PANTHER" id="PTHR11733:SF237">
    <property type="entry name" value="NEPRILYSIN-LIKE 4"/>
    <property type="match status" value="1"/>
</dbReference>
<keyword evidence="2" id="KW-0645">Protease</keyword>
<comment type="cofactor">
    <cofactor evidence="1">
        <name>Zn(2+)</name>
        <dbReference type="ChEBI" id="CHEBI:29105"/>
    </cofactor>
</comment>
<dbReference type="GO" id="GO:0016485">
    <property type="term" value="P:protein processing"/>
    <property type="evidence" value="ECO:0007669"/>
    <property type="project" value="TreeGrafter"/>
</dbReference>
<evidence type="ECO:0000256" key="1">
    <source>
        <dbReference type="ARBA" id="ARBA00001947"/>
    </source>
</evidence>
<keyword evidence="7" id="KW-0472">Membrane</keyword>
<comment type="caution">
    <text evidence="10">The sequence shown here is derived from an EMBL/GenBank/DDBJ whole genome shotgun (WGS) entry which is preliminary data.</text>
</comment>
<keyword evidence="6" id="KW-0482">Metalloprotease</keyword>
<dbReference type="Pfam" id="PF05649">
    <property type="entry name" value="Peptidase_M13_N"/>
    <property type="match status" value="1"/>
</dbReference>
<dbReference type="Pfam" id="PF01431">
    <property type="entry name" value="Peptidase_M13"/>
    <property type="match status" value="1"/>
</dbReference>
<accession>A0AAE1DKQ1</accession>
<keyword evidence="7" id="KW-0812">Transmembrane</keyword>
<dbReference type="InterPro" id="IPR024079">
    <property type="entry name" value="MetalloPept_cat_dom_sf"/>
</dbReference>
<evidence type="ECO:0000259" key="9">
    <source>
        <dbReference type="Pfam" id="PF05649"/>
    </source>
</evidence>
<gene>
    <name evidence="10" type="ORF">RRG08_040917</name>
</gene>
<evidence type="ECO:0000256" key="5">
    <source>
        <dbReference type="ARBA" id="ARBA00022833"/>
    </source>
</evidence>
<dbReference type="Gene3D" id="3.40.390.10">
    <property type="entry name" value="Collagenase (Catalytic Domain)"/>
    <property type="match status" value="1"/>
</dbReference>
<dbReference type="InterPro" id="IPR000718">
    <property type="entry name" value="Peptidase_M13"/>
</dbReference>
<dbReference type="GO" id="GO:0046872">
    <property type="term" value="F:metal ion binding"/>
    <property type="evidence" value="ECO:0007669"/>
    <property type="project" value="UniProtKB-KW"/>
</dbReference>
<evidence type="ECO:0000256" key="3">
    <source>
        <dbReference type="ARBA" id="ARBA00022723"/>
    </source>
</evidence>
<evidence type="ECO:0000256" key="6">
    <source>
        <dbReference type="ARBA" id="ARBA00023049"/>
    </source>
</evidence>
<dbReference type="PRINTS" id="PR00786">
    <property type="entry name" value="NEPRILYSIN"/>
</dbReference>
<dbReference type="Gene3D" id="1.10.1380.10">
    <property type="entry name" value="Neutral endopeptidase , domain2"/>
    <property type="match status" value="1"/>
</dbReference>
<dbReference type="InterPro" id="IPR018497">
    <property type="entry name" value="Peptidase_M13_C"/>
</dbReference>
<keyword evidence="7" id="KW-1133">Transmembrane helix</keyword>